<protein>
    <recommendedName>
        <fullName evidence="3">Serine-threonine/tyrosine-protein kinase catalytic domain-containing protein</fullName>
    </recommendedName>
</protein>
<comment type="caution">
    <text evidence="1">The sequence shown here is derived from an EMBL/GenBank/DDBJ whole genome shotgun (WGS) entry which is preliminary data.</text>
</comment>
<proteinExistence type="predicted"/>
<dbReference type="Proteomes" id="UP000593578">
    <property type="component" value="Unassembled WGS sequence"/>
</dbReference>
<gene>
    <name evidence="1" type="ORF">Gorai_000316</name>
</gene>
<evidence type="ECO:0000313" key="2">
    <source>
        <dbReference type="Proteomes" id="UP000593578"/>
    </source>
</evidence>
<evidence type="ECO:0008006" key="3">
    <source>
        <dbReference type="Google" id="ProtNLM"/>
    </source>
</evidence>
<dbReference type="Gene3D" id="3.30.200.20">
    <property type="entry name" value="Phosphorylase Kinase, domain 1"/>
    <property type="match status" value="1"/>
</dbReference>
<sequence>ITIIKRKDCCLKKLHGQEAEVPAFDRSFKNEAKMFSEALHKNIVKLNGFCLRNR</sequence>
<dbReference type="AlphaFoldDB" id="A0A7J8PEA1"/>
<reference evidence="1 2" key="1">
    <citation type="journal article" date="2019" name="Genome Biol. Evol.">
        <title>Insights into the evolution of the New World diploid cottons (Gossypium, subgenus Houzingenia) based on genome sequencing.</title>
        <authorList>
            <person name="Grover C.E."/>
            <person name="Arick M.A. 2nd"/>
            <person name="Thrash A."/>
            <person name="Conover J.L."/>
            <person name="Sanders W.S."/>
            <person name="Peterson D.G."/>
            <person name="Frelichowski J.E."/>
            <person name="Scheffler J.A."/>
            <person name="Scheffler B.E."/>
            <person name="Wendel J.F."/>
        </authorList>
    </citation>
    <scope>NUCLEOTIDE SEQUENCE [LARGE SCALE GENOMIC DNA]</scope>
    <source>
        <strain evidence="1">8</strain>
        <tissue evidence="1">Leaf</tissue>
    </source>
</reference>
<evidence type="ECO:0000313" key="1">
    <source>
        <dbReference type="EMBL" id="MBA0587182.1"/>
    </source>
</evidence>
<dbReference type="EMBL" id="JABEZZ010000006">
    <property type="protein sequence ID" value="MBA0587182.1"/>
    <property type="molecule type" value="Genomic_DNA"/>
</dbReference>
<accession>A0A7J8PEA1</accession>
<name>A0A7J8PEA1_GOSRA</name>
<organism evidence="1 2">
    <name type="scientific">Gossypium raimondii</name>
    <name type="common">Peruvian cotton</name>
    <name type="synonym">Gossypium klotzschianum subsp. raimondii</name>
    <dbReference type="NCBI Taxonomy" id="29730"/>
    <lineage>
        <taxon>Eukaryota</taxon>
        <taxon>Viridiplantae</taxon>
        <taxon>Streptophyta</taxon>
        <taxon>Embryophyta</taxon>
        <taxon>Tracheophyta</taxon>
        <taxon>Spermatophyta</taxon>
        <taxon>Magnoliopsida</taxon>
        <taxon>eudicotyledons</taxon>
        <taxon>Gunneridae</taxon>
        <taxon>Pentapetalae</taxon>
        <taxon>rosids</taxon>
        <taxon>malvids</taxon>
        <taxon>Malvales</taxon>
        <taxon>Malvaceae</taxon>
        <taxon>Malvoideae</taxon>
        <taxon>Gossypium</taxon>
    </lineage>
</organism>
<feature type="non-terminal residue" evidence="1">
    <location>
        <position position="1"/>
    </location>
</feature>